<comment type="caution">
    <text evidence="4">The sequence shown here is derived from an EMBL/GenBank/DDBJ whole genome shotgun (WGS) entry which is preliminary data.</text>
</comment>
<evidence type="ECO:0000313" key="4">
    <source>
        <dbReference type="EMBL" id="PHM67955.1"/>
    </source>
</evidence>
<sequence length="326" mass="38404">MSRNKLVSIIIPAYNSQDFISRAINSTLNQTYKNIEIIIIDDGSIDKTIDICIEYAKNHKNLKYISQSNKGVSSARNKGISVSTGHYICFLDSDDTYEPSFIERLIEQAESNNSDFSYCLFNRIHKNQKLEVSKSYLNSHSIILNFLNFDYFDICCLLIKKDFLKYNRITFDEKLTIGEDVLFILECICHGSHSYVPMHLYNYIYRIKSIMNKKWKINDYLTEIDAWKKINITLNDLYSQKDKHDVLKKTKAKMLSLQIQFMWKLLASGMYNDLKNYTSGFSYENDNFNLIQKPKKMKFRLMLLLTKNKFIWSISRALLTQKKHHI</sequence>
<keyword evidence="1" id="KW-0328">Glycosyltransferase</keyword>
<dbReference type="GO" id="GO:0016758">
    <property type="term" value="F:hexosyltransferase activity"/>
    <property type="evidence" value="ECO:0007669"/>
    <property type="project" value="UniProtKB-ARBA"/>
</dbReference>
<reference evidence="4 5" key="1">
    <citation type="journal article" date="2017" name="Nat. Microbiol.">
        <title>Natural product diversity associated with the nematode symbionts Photorhabdus and Xenorhabdus.</title>
        <authorList>
            <person name="Tobias N.J."/>
            <person name="Wolff H."/>
            <person name="Djahanschiri B."/>
            <person name="Grundmann F."/>
            <person name="Kronenwerth M."/>
            <person name="Shi Y.M."/>
            <person name="Simonyi S."/>
            <person name="Grun P."/>
            <person name="Shapiro-Ilan D."/>
            <person name="Pidot S.J."/>
            <person name="Stinear T.P."/>
            <person name="Ebersberger I."/>
            <person name="Bode H.B."/>
        </authorList>
    </citation>
    <scope>NUCLEOTIDE SEQUENCE [LARGE SCALE GENOMIC DNA]</scope>
    <source>
        <strain evidence="4 5">DSM 17907</strain>
    </source>
</reference>
<feature type="domain" description="Glycosyltransferase 2-like" evidence="3">
    <location>
        <begin position="8"/>
        <end position="133"/>
    </location>
</feature>
<dbReference type="CDD" id="cd00761">
    <property type="entry name" value="Glyco_tranf_GTA_type"/>
    <property type="match status" value="1"/>
</dbReference>
<accession>A0A2D0KXB7</accession>
<dbReference type="OrthoDB" id="6813549at2"/>
<gene>
    <name evidence="4" type="ORF">Xkoz_03789</name>
</gene>
<evidence type="ECO:0000313" key="5">
    <source>
        <dbReference type="Proteomes" id="UP000221101"/>
    </source>
</evidence>
<evidence type="ECO:0000259" key="3">
    <source>
        <dbReference type="Pfam" id="PF00535"/>
    </source>
</evidence>
<dbReference type="InterPro" id="IPR029044">
    <property type="entry name" value="Nucleotide-diphossugar_trans"/>
</dbReference>
<dbReference type="Pfam" id="PF00535">
    <property type="entry name" value="Glycos_transf_2"/>
    <property type="match status" value="1"/>
</dbReference>
<protein>
    <submittedName>
        <fullName evidence="4">Capsular polysaccharide biosynthesis protein CpsI</fullName>
    </submittedName>
</protein>
<dbReference type="PANTHER" id="PTHR22916">
    <property type="entry name" value="GLYCOSYLTRANSFERASE"/>
    <property type="match status" value="1"/>
</dbReference>
<evidence type="ECO:0000256" key="1">
    <source>
        <dbReference type="ARBA" id="ARBA00022676"/>
    </source>
</evidence>
<keyword evidence="2" id="KW-0808">Transferase</keyword>
<dbReference type="AlphaFoldDB" id="A0A2D0KXB7"/>
<organism evidence="4 5">
    <name type="scientific">Xenorhabdus kozodoii</name>
    <dbReference type="NCBI Taxonomy" id="351676"/>
    <lineage>
        <taxon>Bacteria</taxon>
        <taxon>Pseudomonadati</taxon>
        <taxon>Pseudomonadota</taxon>
        <taxon>Gammaproteobacteria</taxon>
        <taxon>Enterobacterales</taxon>
        <taxon>Morganellaceae</taxon>
        <taxon>Xenorhabdus</taxon>
    </lineage>
</organism>
<name>A0A2D0KXB7_9GAMM</name>
<dbReference type="Proteomes" id="UP000221101">
    <property type="component" value="Unassembled WGS sequence"/>
</dbReference>
<proteinExistence type="predicted"/>
<dbReference type="EMBL" id="NJCX01000059">
    <property type="protein sequence ID" value="PHM67955.1"/>
    <property type="molecule type" value="Genomic_DNA"/>
</dbReference>
<dbReference type="PANTHER" id="PTHR22916:SF51">
    <property type="entry name" value="GLYCOSYLTRANSFERASE EPSH-RELATED"/>
    <property type="match status" value="1"/>
</dbReference>
<dbReference type="InterPro" id="IPR001173">
    <property type="entry name" value="Glyco_trans_2-like"/>
</dbReference>
<dbReference type="RefSeq" id="WP_099143481.1">
    <property type="nucleotide sequence ID" value="NZ_CAWNOR010000096.1"/>
</dbReference>
<evidence type="ECO:0000256" key="2">
    <source>
        <dbReference type="ARBA" id="ARBA00022679"/>
    </source>
</evidence>
<dbReference type="Gene3D" id="3.90.550.10">
    <property type="entry name" value="Spore Coat Polysaccharide Biosynthesis Protein SpsA, Chain A"/>
    <property type="match status" value="1"/>
</dbReference>
<dbReference type="SUPFAM" id="SSF53448">
    <property type="entry name" value="Nucleotide-diphospho-sugar transferases"/>
    <property type="match status" value="1"/>
</dbReference>
<keyword evidence="5" id="KW-1185">Reference proteome</keyword>